<dbReference type="GO" id="GO:0046872">
    <property type="term" value="F:metal ion binding"/>
    <property type="evidence" value="ECO:0007669"/>
    <property type="project" value="UniProtKB-KW"/>
</dbReference>
<feature type="binding site" evidence="6">
    <location>
        <position position="151"/>
    </location>
    <ligand>
        <name>Zn(2+)</name>
        <dbReference type="ChEBI" id="CHEBI:29105"/>
    </ligand>
</feature>
<name>A0A502F9P3_9PROT</name>
<feature type="active site" description="Proton donor/acceptor" evidence="5">
    <location>
        <position position="230"/>
    </location>
</feature>
<dbReference type="InterPro" id="IPR032466">
    <property type="entry name" value="Metal_Hydrolase"/>
</dbReference>
<comment type="similarity">
    <text evidence="1 4">Belongs to the metallo-dependent hydrolases superfamily. NagA family.</text>
</comment>
<evidence type="ECO:0000256" key="6">
    <source>
        <dbReference type="PIRSR" id="PIRSR038994-3"/>
    </source>
</evidence>
<proteinExistence type="inferred from homology"/>
<reference evidence="8 9" key="1">
    <citation type="journal article" date="2019" name="Environ. Microbiol.">
        <title>Species interactions and distinct microbial communities in high Arctic permafrost affected cryosols are associated with the CH4 and CO2 gas fluxes.</title>
        <authorList>
            <person name="Altshuler I."/>
            <person name="Hamel J."/>
            <person name="Turney S."/>
            <person name="Magnuson E."/>
            <person name="Levesque R."/>
            <person name="Greer C."/>
            <person name="Whyte L.G."/>
        </authorList>
    </citation>
    <scope>NUCLEOTIDE SEQUENCE [LARGE SCALE GENOMIC DNA]</scope>
    <source>
        <strain evidence="8 9">S9.3B</strain>
    </source>
</reference>
<dbReference type="Gene3D" id="3.20.20.140">
    <property type="entry name" value="Metal-dependent hydrolases"/>
    <property type="match status" value="1"/>
</dbReference>
<dbReference type="Pfam" id="PF01979">
    <property type="entry name" value="Amidohydro_1"/>
    <property type="match status" value="1"/>
</dbReference>
<dbReference type="InterPro" id="IPR003764">
    <property type="entry name" value="GlcNAc_6-P_deAcase"/>
</dbReference>
<keyword evidence="4" id="KW-0119">Carbohydrate metabolism</keyword>
<comment type="caution">
    <text evidence="8">The sequence shown here is derived from an EMBL/GenBank/DDBJ whole genome shotgun (WGS) entry which is preliminary data.</text>
</comment>
<evidence type="ECO:0000313" key="9">
    <source>
        <dbReference type="Proteomes" id="UP000317078"/>
    </source>
</evidence>
<dbReference type="InterPro" id="IPR006680">
    <property type="entry name" value="Amidohydro-rel"/>
</dbReference>
<evidence type="ECO:0000259" key="7">
    <source>
        <dbReference type="Pfam" id="PF01979"/>
    </source>
</evidence>
<dbReference type="GO" id="GO:0006046">
    <property type="term" value="P:N-acetylglucosamine catabolic process"/>
    <property type="evidence" value="ECO:0007669"/>
    <property type="project" value="TreeGrafter"/>
</dbReference>
<evidence type="ECO:0000256" key="5">
    <source>
        <dbReference type="PIRSR" id="PIRSR038994-1"/>
    </source>
</evidence>
<dbReference type="EMBL" id="RCZP01000042">
    <property type="protein sequence ID" value="TPG46077.1"/>
    <property type="molecule type" value="Genomic_DNA"/>
</dbReference>
<evidence type="ECO:0000256" key="1">
    <source>
        <dbReference type="ARBA" id="ARBA00010716"/>
    </source>
</evidence>
<dbReference type="SUPFAM" id="SSF51556">
    <property type="entry name" value="Metallo-dependent hydrolases"/>
    <property type="match status" value="1"/>
</dbReference>
<keyword evidence="3 4" id="KW-0378">Hydrolase</keyword>
<accession>A0A502F9P3</accession>
<evidence type="ECO:0000256" key="4">
    <source>
        <dbReference type="PIRNR" id="PIRNR038994"/>
    </source>
</evidence>
<dbReference type="OrthoDB" id="9776488at2"/>
<dbReference type="GO" id="GO:0008448">
    <property type="term" value="F:N-acetylglucosamine-6-phosphate deacetylase activity"/>
    <property type="evidence" value="ECO:0007669"/>
    <property type="project" value="InterPro"/>
</dbReference>
<organism evidence="8 9">
    <name type="scientific">Muricoccus nepalensis</name>
    <dbReference type="NCBI Taxonomy" id="1854500"/>
    <lineage>
        <taxon>Bacteria</taxon>
        <taxon>Pseudomonadati</taxon>
        <taxon>Pseudomonadota</taxon>
        <taxon>Alphaproteobacteria</taxon>
        <taxon>Acetobacterales</taxon>
        <taxon>Roseomonadaceae</taxon>
        <taxon>Muricoccus</taxon>
    </lineage>
</organism>
<keyword evidence="2 6" id="KW-0479">Metal-binding</keyword>
<evidence type="ECO:0000256" key="3">
    <source>
        <dbReference type="ARBA" id="ARBA00022801"/>
    </source>
</evidence>
<dbReference type="PANTHER" id="PTHR11113">
    <property type="entry name" value="N-ACETYLGLUCOSAMINE-6-PHOSPHATE DEACETYLASE"/>
    <property type="match status" value="1"/>
</dbReference>
<evidence type="ECO:0000313" key="8">
    <source>
        <dbReference type="EMBL" id="TPG46077.1"/>
    </source>
</evidence>
<feature type="binding site" evidence="6">
    <location>
        <position position="172"/>
    </location>
    <ligand>
        <name>Zn(2+)</name>
        <dbReference type="ChEBI" id="CHEBI:29105"/>
    </ligand>
</feature>
<comment type="cofactor">
    <cofactor evidence="6">
        <name>a divalent metal cation</name>
        <dbReference type="ChEBI" id="CHEBI:60240"/>
    </cofactor>
    <text evidence="6">Binds 1 divalent metal cation per subunit.</text>
</comment>
<dbReference type="Proteomes" id="UP000317078">
    <property type="component" value="Unassembled WGS sequence"/>
</dbReference>
<evidence type="ECO:0000256" key="2">
    <source>
        <dbReference type="ARBA" id="ARBA00022723"/>
    </source>
</evidence>
<sequence>MLSPGLVDLQVNGFAGVDFNDAAVTVAALDRALEAMLATGVTCCLPTVITAPEPVLRARLEALDAAVAGSRLGPLMCPGFHLEGPFLNPAEGYAGCHPPEAMGTPDPALPARLEAGLSRPILLLTLAPERPNALACIRAARAEARLVAIGHSAADFAEVAAAAEAGATLSTHLGNGLPQSLPKLANPIFAQLAEDQLCAGFIADGIHLPPAALRVMLRAKGQGRAFLVTDATSAAAAPPGRYPFAGMVVERGADGTVRQDGGRTLAGSSLCLDAALRNLVAWGAATPHETLRLAGEIPAALLAPVLAARGITLAPSEAKWSPSLRLRRIRLGSAERRFPDPSDHEPEISQDA</sequence>
<keyword evidence="9" id="KW-1185">Reference proteome</keyword>
<feature type="domain" description="Amidohydrolase-related" evidence="7">
    <location>
        <begin position="1"/>
        <end position="299"/>
    </location>
</feature>
<protein>
    <submittedName>
        <fullName evidence="8">N-acetylglucosamine-6-phosphate deacetylase</fullName>
    </submittedName>
</protein>
<dbReference type="PANTHER" id="PTHR11113:SF14">
    <property type="entry name" value="N-ACETYLGLUCOSAMINE-6-PHOSPHATE DEACETYLASE"/>
    <property type="match status" value="1"/>
</dbReference>
<feature type="binding site" evidence="6">
    <location>
        <position position="83"/>
    </location>
    <ligand>
        <name>Zn(2+)</name>
        <dbReference type="ChEBI" id="CHEBI:29105"/>
    </ligand>
</feature>
<dbReference type="AlphaFoldDB" id="A0A502F9P3"/>
<dbReference type="PIRSF" id="PIRSF038994">
    <property type="entry name" value="NagA"/>
    <property type="match status" value="1"/>
</dbReference>
<gene>
    <name evidence="8" type="ORF">EAH89_25285</name>
</gene>